<sequence length="176" mass="18831">MGAKSYPNKTYPVILKHTAAASLLATFVSSFSAETVQYEQSMLKGKLGEQIASEIIDLEDNPFLSDGLCSATFDAEGVPTKKCSIVKNGKLQTFFHNQKTAEKDGIKSTGHGTKQTYKGTLEVSPSNFFIVPSKIAYEQLYGDMDEGVIITGLAGLHSGANPISGDFSLAADGFFC</sequence>
<organism evidence="2 3">
    <name type="scientific">Tigheibacillus halophilus</name>
    <dbReference type="NCBI Taxonomy" id="361280"/>
    <lineage>
        <taxon>Bacteria</taxon>
        <taxon>Bacillati</taxon>
        <taxon>Bacillota</taxon>
        <taxon>Bacilli</taxon>
        <taxon>Bacillales</taxon>
        <taxon>Bacillaceae</taxon>
        <taxon>Tigheibacillus</taxon>
    </lineage>
</organism>
<proteinExistence type="predicted"/>
<feature type="domain" description="Metalloprotease TldD/E C-terminal" evidence="1">
    <location>
        <begin position="9"/>
        <end position="174"/>
    </location>
</feature>
<name>A0ABU5CB94_9BACI</name>
<keyword evidence="3" id="KW-1185">Reference proteome</keyword>
<dbReference type="PANTHER" id="PTHR43421:SF1">
    <property type="entry name" value="METALLOPROTEASE PMBA"/>
    <property type="match status" value="1"/>
</dbReference>
<dbReference type="Proteomes" id="UP001281447">
    <property type="component" value="Unassembled WGS sequence"/>
</dbReference>
<evidence type="ECO:0000313" key="2">
    <source>
        <dbReference type="EMBL" id="MDY0395829.1"/>
    </source>
</evidence>
<dbReference type="SUPFAM" id="SSF111283">
    <property type="entry name" value="Putative modulator of DNA gyrase, PmbA/TldD"/>
    <property type="match status" value="1"/>
</dbReference>
<evidence type="ECO:0000313" key="3">
    <source>
        <dbReference type="Proteomes" id="UP001281447"/>
    </source>
</evidence>
<dbReference type="PANTHER" id="PTHR43421">
    <property type="entry name" value="METALLOPROTEASE PMBA"/>
    <property type="match status" value="1"/>
</dbReference>
<dbReference type="InterPro" id="IPR036059">
    <property type="entry name" value="TldD/PmbA_sf"/>
</dbReference>
<comment type="caution">
    <text evidence="2">The sequence shown here is derived from an EMBL/GenBank/DDBJ whole genome shotgun (WGS) entry which is preliminary data.</text>
</comment>
<protein>
    <submittedName>
        <fullName evidence="2">Metallopeptidase TldD-related protein</fullName>
    </submittedName>
</protein>
<accession>A0ABU5CB94</accession>
<reference evidence="2 3" key="1">
    <citation type="submission" date="2023-10" db="EMBL/GenBank/DDBJ databases">
        <title>Virgibacillus halophilus 5B73C genome.</title>
        <authorList>
            <person name="Miliotis G."/>
            <person name="Sengupta P."/>
            <person name="Hameed A."/>
            <person name="Chuvochina M."/>
            <person name="Mcdonagh F."/>
            <person name="Simpson A.C."/>
            <person name="Singh N.K."/>
            <person name="Rekha P.D."/>
            <person name="Raman K."/>
            <person name="Hugenholtz P."/>
            <person name="Venkateswaran K."/>
        </authorList>
    </citation>
    <scope>NUCLEOTIDE SEQUENCE [LARGE SCALE GENOMIC DNA]</scope>
    <source>
        <strain evidence="2 3">5B73C</strain>
    </source>
</reference>
<gene>
    <name evidence="2" type="ORF">RWE15_17320</name>
</gene>
<dbReference type="EMBL" id="JAWDIP010000004">
    <property type="protein sequence ID" value="MDY0395829.1"/>
    <property type="molecule type" value="Genomic_DNA"/>
</dbReference>
<dbReference type="Pfam" id="PF19289">
    <property type="entry name" value="PmbA_TldD_3rd"/>
    <property type="match status" value="1"/>
</dbReference>
<evidence type="ECO:0000259" key="1">
    <source>
        <dbReference type="Pfam" id="PF19289"/>
    </source>
</evidence>
<dbReference type="InterPro" id="IPR047657">
    <property type="entry name" value="PmbA"/>
</dbReference>
<dbReference type="InterPro" id="IPR045569">
    <property type="entry name" value="Metalloprtase-TldD/E_C"/>
</dbReference>